<dbReference type="AlphaFoldDB" id="A0AAD7VJ19"/>
<sequence length="472" mass="51768">MRRQYSFHENPDSDQSISDEEEFDQGCLGDCVSLDGSAQKKEELPLPVRLEILRDSGTGNHEQNFVGRSTHLSLEKQAGVPLQDDVEMPDFDTQGKSSHSSRVVIGHVSDEEVITDDEGNRVLSKSSIVTRTRKLQKNLFHIIRNEQDGAIHKESEAVKAMNGSTLSSASYAAYAKANGSGHGIWGKAERKISQLQSHKVGSCPPLHAYNENNMAFKIERLPKTLEAVEPGTSVDVIGDSLEGVQEEEKQLWSVPAEVEALACGSNMRSMAELFDNLQDMANLPSGSARKYLPQHCRQRGKRVQLIPDRNISHLGDKTIDSEDSSETLAGGSSSDDTINDQHLKLVFPEKKLQTMADRFQEALGASSLTDEGSFVAAPISIGAGIFGKLQQVMQIEKERDLTFLKLQSVANTNNEPGCIDVNILARYLDAKLTVCYCSFGDYKQKSLLPGSLKSMARGGNEKTISLQSKGLQ</sequence>
<organism evidence="2 3">
    <name type="scientific">Quillaja saponaria</name>
    <name type="common">Soap bark tree</name>
    <dbReference type="NCBI Taxonomy" id="32244"/>
    <lineage>
        <taxon>Eukaryota</taxon>
        <taxon>Viridiplantae</taxon>
        <taxon>Streptophyta</taxon>
        <taxon>Embryophyta</taxon>
        <taxon>Tracheophyta</taxon>
        <taxon>Spermatophyta</taxon>
        <taxon>Magnoliopsida</taxon>
        <taxon>eudicotyledons</taxon>
        <taxon>Gunneridae</taxon>
        <taxon>Pentapetalae</taxon>
        <taxon>rosids</taxon>
        <taxon>fabids</taxon>
        <taxon>Fabales</taxon>
        <taxon>Quillajaceae</taxon>
        <taxon>Quillaja</taxon>
    </lineage>
</organism>
<dbReference type="Proteomes" id="UP001163823">
    <property type="component" value="Chromosome 3"/>
</dbReference>
<feature type="region of interest" description="Disordered" evidence="1">
    <location>
        <begin position="1"/>
        <end position="24"/>
    </location>
</feature>
<keyword evidence="3" id="KW-1185">Reference proteome</keyword>
<feature type="compositionally biased region" description="Polar residues" evidence="1">
    <location>
        <begin position="326"/>
        <end position="336"/>
    </location>
</feature>
<comment type="caution">
    <text evidence="2">The sequence shown here is derived from an EMBL/GenBank/DDBJ whole genome shotgun (WGS) entry which is preliminary data.</text>
</comment>
<name>A0AAD7VJ19_QUISA</name>
<gene>
    <name evidence="2" type="ORF">O6P43_007141</name>
</gene>
<dbReference type="KEGG" id="qsa:O6P43_007141"/>
<dbReference type="PANTHER" id="PTHR35686">
    <property type="entry name" value="KINETOCHORE PROTEIN"/>
    <property type="match status" value="1"/>
</dbReference>
<evidence type="ECO:0000313" key="3">
    <source>
        <dbReference type="Proteomes" id="UP001163823"/>
    </source>
</evidence>
<feature type="region of interest" description="Disordered" evidence="1">
    <location>
        <begin position="313"/>
        <end position="336"/>
    </location>
</feature>
<dbReference type="EMBL" id="JARAOO010000003">
    <property type="protein sequence ID" value="KAJ7977528.1"/>
    <property type="molecule type" value="Genomic_DNA"/>
</dbReference>
<evidence type="ECO:0000256" key="1">
    <source>
        <dbReference type="SAM" id="MobiDB-lite"/>
    </source>
</evidence>
<evidence type="ECO:0000313" key="2">
    <source>
        <dbReference type="EMBL" id="KAJ7977528.1"/>
    </source>
</evidence>
<proteinExistence type="predicted"/>
<accession>A0AAD7VJ19</accession>
<reference evidence="2" key="1">
    <citation type="journal article" date="2023" name="Science">
        <title>Elucidation of the pathway for biosynthesis of saponin adjuvants from the soapbark tree.</title>
        <authorList>
            <person name="Reed J."/>
            <person name="Orme A."/>
            <person name="El-Demerdash A."/>
            <person name="Owen C."/>
            <person name="Martin L.B.B."/>
            <person name="Misra R.C."/>
            <person name="Kikuchi S."/>
            <person name="Rejzek M."/>
            <person name="Martin A.C."/>
            <person name="Harkess A."/>
            <person name="Leebens-Mack J."/>
            <person name="Louveau T."/>
            <person name="Stephenson M.J."/>
            <person name="Osbourn A."/>
        </authorList>
    </citation>
    <scope>NUCLEOTIDE SEQUENCE</scope>
    <source>
        <strain evidence="2">S10</strain>
    </source>
</reference>
<protein>
    <submittedName>
        <fullName evidence="2">Kinetochore protein</fullName>
    </submittedName>
</protein>
<dbReference type="PANTHER" id="PTHR35686:SF1">
    <property type="entry name" value="KINETOCHORE PROTEIN"/>
    <property type="match status" value="1"/>
</dbReference>